<protein>
    <submittedName>
        <fullName evidence="2">Uncharacterized protein</fullName>
    </submittedName>
</protein>
<dbReference type="WBParaSite" id="nRc.2.0.1.t32423-RA">
    <property type="protein sequence ID" value="nRc.2.0.1.t32423-RA"/>
    <property type="gene ID" value="nRc.2.0.1.g32423"/>
</dbReference>
<dbReference type="AlphaFoldDB" id="A0A915K3L8"/>
<evidence type="ECO:0000313" key="2">
    <source>
        <dbReference type="WBParaSite" id="nRc.2.0.1.t32423-RA"/>
    </source>
</evidence>
<proteinExistence type="predicted"/>
<organism evidence="1 2">
    <name type="scientific">Romanomermis culicivorax</name>
    <name type="common">Nematode worm</name>
    <dbReference type="NCBI Taxonomy" id="13658"/>
    <lineage>
        <taxon>Eukaryota</taxon>
        <taxon>Metazoa</taxon>
        <taxon>Ecdysozoa</taxon>
        <taxon>Nematoda</taxon>
        <taxon>Enoplea</taxon>
        <taxon>Dorylaimia</taxon>
        <taxon>Mermithida</taxon>
        <taxon>Mermithoidea</taxon>
        <taxon>Mermithidae</taxon>
        <taxon>Romanomermis</taxon>
    </lineage>
</organism>
<evidence type="ECO:0000313" key="1">
    <source>
        <dbReference type="Proteomes" id="UP000887565"/>
    </source>
</evidence>
<sequence>MLSLVFHLCLDVREHLAVPAGIVCKVRAFYPKNYPAQLPTILSHPACRASLDRHLRPALPAALADQAGTSLHRRIGTRGCERRSFAGRLHRKHFHRVRPVCSDLRCRGFRC</sequence>
<name>A0A915K3L8_ROMCU</name>
<reference evidence="2" key="1">
    <citation type="submission" date="2022-11" db="UniProtKB">
        <authorList>
            <consortium name="WormBaseParasite"/>
        </authorList>
    </citation>
    <scope>IDENTIFICATION</scope>
</reference>
<dbReference type="Proteomes" id="UP000887565">
    <property type="component" value="Unplaced"/>
</dbReference>
<accession>A0A915K3L8</accession>
<keyword evidence="1" id="KW-1185">Reference proteome</keyword>